<protein>
    <submittedName>
        <fullName evidence="2">Uncharacterized protein</fullName>
    </submittedName>
</protein>
<dbReference type="Pfam" id="PF14299">
    <property type="entry name" value="PP2"/>
    <property type="match status" value="1"/>
</dbReference>
<evidence type="ECO:0000256" key="1">
    <source>
        <dbReference type="SAM" id="Phobius"/>
    </source>
</evidence>
<dbReference type="EMBL" id="KK785110">
    <property type="protein sequence ID" value="KDO49421.1"/>
    <property type="molecule type" value="Genomic_DNA"/>
</dbReference>
<dbReference type="AlphaFoldDB" id="A0A067EER5"/>
<keyword evidence="1" id="KW-0812">Transmembrane</keyword>
<dbReference type="GO" id="GO:0030246">
    <property type="term" value="F:carbohydrate binding"/>
    <property type="evidence" value="ECO:0007669"/>
    <property type="project" value="InterPro"/>
</dbReference>
<dbReference type="InterPro" id="IPR052147">
    <property type="entry name" value="PP2-like/Lectin"/>
</dbReference>
<evidence type="ECO:0000313" key="3">
    <source>
        <dbReference type="Proteomes" id="UP000027120"/>
    </source>
</evidence>
<keyword evidence="1" id="KW-0472">Membrane</keyword>
<evidence type="ECO:0000313" key="2">
    <source>
        <dbReference type="EMBL" id="KDO49421.1"/>
    </source>
</evidence>
<dbReference type="PANTHER" id="PTHR48478">
    <property type="entry name" value="LECTIN-LIKE"/>
    <property type="match status" value="1"/>
</dbReference>
<accession>A0A067EER5</accession>
<name>A0A067EER5_CITSI</name>
<gene>
    <name evidence="2" type="ORF">CISIN_1g039592mg</name>
</gene>
<reference evidence="2 3" key="1">
    <citation type="submission" date="2014-04" db="EMBL/GenBank/DDBJ databases">
        <authorList>
            <consortium name="International Citrus Genome Consortium"/>
            <person name="Gmitter F."/>
            <person name="Chen C."/>
            <person name="Farmerie W."/>
            <person name="Harkins T."/>
            <person name="Desany B."/>
            <person name="Mohiuddin M."/>
            <person name="Kodira C."/>
            <person name="Borodovsky M."/>
            <person name="Lomsadze A."/>
            <person name="Burns P."/>
            <person name="Jenkins J."/>
            <person name="Prochnik S."/>
            <person name="Shu S."/>
            <person name="Chapman J."/>
            <person name="Pitluck S."/>
            <person name="Schmutz J."/>
            <person name="Rokhsar D."/>
        </authorList>
    </citation>
    <scope>NUCLEOTIDE SEQUENCE</scope>
</reference>
<dbReference type="PANTHER" id="PTHR48478:SF1">
    <property type="entry name" value="LECTIN-LIKE"/>
    <property type="match status" value="1"/>
</dbReference>
<dbReference type="Proteomes" id="UP000027120">
    <property type="component" value="Unassembled WGS sequence"/>
</dbReference>
<keyword evidence="1" id="KW-1133">Transmembrane helix</keyword>
<dbReference type="STRING" id="2711.A0A067EER5"/>
<dbReference type="InterPro" id="IPR025886">
    <property type="entry name" value="PP2-like"/>
</dbReference>
<proteinExistence type="predicted"/>
<sequence>MASREAGPSPLVPSVIMIILGMVIIGPNISLVIALLLLILLLVQLFSTLSSTSPAPPPPFSPAVNDQSSSSGHDAEGFSLGAFLAAAAAAAAAAKHESTEEFLEHKRKKRWIDNKSGYNCFMLYPRSLYGCHWSNRQYWDWRCFKETSDENIEVVKLICVCWLDAAYGWEAPVILKLTLPNGRVQNRQVSLLGRSPGDNGLDSVLPTS</sequence>
<organism evidence="2 3">
    <name type="scientific">Citrus sinensis</name>
    <name type="common">Sweet orange</name>
    <name type="synonym">Citrus aurantium var. sinensis</name>
    <dbReference type="NCBI Taxonomy" id="2711"/>
    <lineage>
        <taxon>Eukaryota</taxon>
        <taxon>Viridiplantae</taxon>
        <taxon>Streptophyta</taxon>
        <taxon>Embryophyta</taxon>
        <taxon>Tracheophyta</taxon>
        <taxon>Spermatophyta</taxon>
        <taxon>Magnoliopsida</taxon>
        <taxon>eudicotyledons</taxon>
        <taxon>Gunneridae</taxon>
        <taxon>Pentapetalae</taxon>
        <taxon>rosids</taxon>
        <taxon>malvids</taxon>
        <taxon>Sapindales</taxon>
        <taxon>Rutaceae</taxon>
        <taxon>Aurantioideae</taxon>
        <taxon>Citrus</taxon>
    </lineage>
</organism>
<keyword evidence="3" id="KW-1185">Reference proteome</keyword>
<feature type="transmembrane region" description="Helical" evidence="1">
    <location>
        <begin position="15"/>
        <end position="43"/>
    </location>
</feature>